<feature type="compositionally biased region" description="Low complexity" evidence="1">
    <location>
        <begin position="26"/>
        <end position="36"/>
    </location>
</feature>
<sequence>MPQSSASDFVHSIGRHLKPHRDRVSSEPLQRSESSSDAGEPARDLHVRHAAIDSVISFPTPATHDDEHEAIAKNLAEAHDRVERVASDMADSAKDTSLVFRIPASLQNGASKLGVYTNIVEEVDPSALNSIENTVEHFMEGIPMLMSALDEVAKVHPFVAVAILAFKAAYVLGTTHRENDKKIVALYAEMKDMMAILVQLKDMKDGDSEQSGTTIKDRLQGLVEQTVDDIKACANACDTYSRKKLIVKVLKGPLWNMNLVRFVGVFTERRSQFAFALTVHTGLGMDQANISLTEINAKVELMLAFFQSHISSEERELGHRVAQCGGADRVVENDNDLKALSAYEVVLKSNGQQWYGDGTSDVLSPSSVQPWDNSGETDIVLLKNDLREEPATAIEHNMTIFVSKFEMQKNQIIDEVSRTMHREGDRIISEVTAGPHDKIKDPTVYTIWKDMGWRGSVKTRHFVLAPHDYYHEVMEERKDDPQYEEDRKRLRGDEWALEWIQVSRLQLVSEAFDDDASGFITIAEANKMTTSRPLDWSLLHWLAYWAIGWQLSGNFYREKISQLFSRIYELRSKRAIHPANRCQVDNLLSSIWRPTALLIYALQQYNTNRPLRTRFQSYVDAEQTRLRRNLEAVRFDIDGPDTLVLITGPGRIEKFVFPLLYLLVERFYQVIRISCQCVLRQEDIWYAARSIDVVMRAAARRRKHLQETFHQRKLPDTAEFKRFAAGLFNLDGGKEGTANWTPTLSDNEKSEPEPMNMAILKFPIVDDHPFACEAYEVSDEHESEEDRVADGPVKAILGYWCGFMYEAGMYPSYCMRSFFIHAAKRDSQEFSAVSIIDEGTDFCIKGQSRAGADGCADVVFTMKYSGRWFSKVFSGTVDNEGQTLAGRWAVVESGMEEQALTENSKWRGDHPMPWSYYFIFKRVAPDIICYRPSPETFRENRIRGLWQFARSAVLAQVRREMFSWSHFKRRQHFRKRFIELSIHYHYRKAFNANQRKEMAQCLQSFTHSDARFYCSIRNYQLRVMPIHFGVKCCNIDCQNVIVGARIICLDCKGPKLPMTVDLCAESPCATARVERNDLDAPHLPTHTILKTRIVVLASDFPAMSRRWMATADKAITAFDTVKETVGSANTRNAYGNGCPRTYLCRDCGATLTDPSTCWYCTVCPENTFICNSCEGKRDMAEKNTVERGRVENTDDGAGSHQSDHPLIKTYGRKEEPVPVEERLAAIERRFVTMEQCFDDMGQRQQEIDKALATLIAQTDSRMSKMETLLENVVTMLTNRWRSEDVGNGHLSL</sequence>
<dbReference type="STRING" id="139825.A0A401GSM2"/>
<dbReference type="GeneID" id="38782132"/>
<feature type="region of interest" description="Disordered" evidence="1">
    <location>
        <begin position="1"/>
        <end position="42"/>
    </location>
</feature>
<reference evidence="2 3" key="1">
    <citation type="journal article" date="2018" name="Sci. Rep.">
        <title>Genome sequence of the cauliflower mushroom Sparassis crispa (Hanabiratake) and its association with beneficial usage.</title>
        <authorList>
            <person name="Kiyama R."/>
            <person name="Furutani Y."/>
            <person name="Kawaguchi K."/>
            <person name="Nakanishi T."/>
        </authorList>
    </citation>
    <scope>NUCLEOTIDE SEQUENCE [LARGE SCALE GENOMIC DNA]</scope>
</reference>
<dbReference type="OrthoDB" id="2122982at2759"/>
<keyword evidence="3" id="KW-1185">Reference proteome</keyword>
<evidence type="ECO:0000313" key="2">
    <source>
        <dbReference type="EMBL" id="GBE85215.1"/>
    </source>
</evidence>
<gene>
    <name evidence="2" type="ORF">SCP_0704010</name>
</gene>
<dbReference type="InParanoid" id="A0A401GSM2"/>
<protein>
    <submittedName>
        <fullName evidence="2">Uncharacterized protein</fullName>
    </submittedName>
</protein>
<organism evidence="2 3">
    <name type="scientific">Sparassis crispa</name>
    <dbReference type="NCBI Taxonomy" id="139825"/>
    <lineage>
        <taxon>Eukaryota</taxon>
        <taxon>Fungi</taxon>
        <taxon>Dikarya</taxon>
        <taxon>Basidiomycota</taxon>
        <taxon>Agaricomycotina</taxon>
        <taxon>Agaricomycetes</taxon>
        <taxon>Polyporales</taxon>
        <taxon>Sparassidaceae</taxon>
        <taxon>Sparassis</taxon>
    </lineage>
</organism>
<accession>A0A401GSM2</accession>
<comment type="caution">
    <text evidence="2">The sequence shown here is derived from an EMBL/GenBank/DDBJ whole genome shotgun (WGS) entry which is preliminary data.</text>
</comment>
<name>A0A401GSM2_9APHY</name>
<dbReference type="Proteomes" id="UP000287166">
    <property type="component" value="Unassembled WGS sequence"/>
</dbReference>
<proteinExistence type="predicted"/>
<evidence type="ECO:0000256" key="1">
    <source>
        <dbReference type="SAM" id="MobiDB-lite"/>
    </source>
</evidence>
<evidence type="ECO:0000313" key="3">
    <source>
        <dbReference type="Proteomes" id="UP000287166"/>
    </source>
</evidence>
<dbReference type="RefSeq" id="XP_027616128.1">
    <property type="nucleotide sequence ID" value="XM_027760327.1"/>
</dbReference>
<dbReference type="EMBL" id="BFAD01000007">
    <property type="protein sequence ID" value="GBE85215.1"/>
    <property type="molecule type" value="Genomic_DNA"/>
</dbReference>